<proteinExistence type="predicted"/>
<reference evidence="1" key="1">
    <citation type="submission" date="2021-06" db="EMBL/GenBank/DDBJ databases">
        <authorList>
            <person name="Kallberg Y."/>
            <person name="Tangrot J."/>
            <person name="Rosling A."/>
        </authorList>
    </citation>
    <scope>NUCLEOTIDE SEQUENCE</scope>
    <source>
        <strain evidence="1">AU212A</strain>
    </source>
</reference>
<keyword evidence="2" id="KW-1185">Reference proteome</keyword>
<evidence type="ECO:0000313" key="1">
    <source>
        <dbReference type="EMBL" id="CAG8441298.1"/>
    </source>
</evidence>
<comment type="caution">
    <text evidence="1">The sequence shown here is derived from an EMBL/GenBank/DDBJ whole genome shotgun (WGS) entry which is preliminary data.</text>
</comment>
<gene>
    <name evidence="1" type="ORF">SCALOS_LOCUS642</name>
</gene>
<dbReference type="Proteomes" id="UP000789860">
    <property type="component" value="Unassembled WGS sequence"/>
</dbReference>
<sequence length="311" mass="36388">MVKNISVNNSNKASITLQELLEQHFGKDQVKVMNNYNYANRHSLFYPRNNYWWTHGPGYPTYGIEIAGNSKDPVVLIQDFLTWDGIDVFQYQVKPQLVICNPPFNGYGQKLGSEVWLDKIIELFGKEIPLVLFCPAGFRLNLTLKSKRRSKFANEDDYLREISEENRHIKTVPYIGTRIRFNLGHNHYLFLKDDDELGTRKTVCYIKPLANGEYIHYEKKLVSAYLTQKQRQRRLKIKDQITQQTQSQFDKYYEASSIKVLITFAEYTELKKGKKLWSDFSHTLHAIQAGVSSIVEIMKLREIAENLIKDY</sequence>
<protein>
    <submittedName>
        <fullName evidence="1">4581_t:CDS:1</fullName>
    </submittedName>
</protein>
<name>A0ACA9JXT2_9GLOM</name>
<organism evidence="1 2">
    <name type="scientific">Scutellospora calospora</name>
    <dbReference type="NCBI Taxonomy" id="85575"/>
    <lineage>
        <taxon>Eukaryota</taxon>
        <taxon>Fungi</taxon>
        <taxon>Fungi incertae sedis</taxon>
        <taxon>Mucoromycota</taxon>
        <taxon>Glomeromycotina</taxon>
        <taxon>Glomeromycetes</taxon>
        <taxon>Diversisporales</taxon>
        <taxon>Gigasporaceae</taxon>
        <taxon>Scutellospora</taxon>
    </lineage>
</organism>
<evidence type="ECO:0000313" key="2">
    <source>
        <dbReference type="Proteomes" id="UP000789860"/>
    </source>
</evidence>
<accession>A0ACA9JXT2</accession>
<dbReference type="EMBL" id="CAJVPM010000317">
    <property type="protein sequence ID" value="CAG8441298.1"/>
    <property type="molecule type" value="Genomic_DNA"/>
</dbReference>